<name>A0AAD7TTN6_9APHY</name>
<dbReference type="Gene3D" id="1.10.10.10">
    <property type="entry name" value="Winged helix-like DNA-binding domain superfamily/Winged helix DNA-binding domain"/>
    <property type="match status" value="1"/>
</dbReference>
<dbReference type="InterPro" id="IPR036388">
    <property type="entry name" value="WH-like_DNA-bd_sf"/>
</dbReference>
<dbReference type="PANTHER" id="PTHR43712">
    <property type="entry name" value="PUTATIVE (AFU_ORTHOLOGUE AFUA_4G14580)-RELATED"/>
    <property type="match status" value="1"/>
</dbReference>
<keyword evidence="2" id="KW-0808">Transferase</keyword>
<dbReference type="GO" id="GO:0008171">
    <property type="term" value="F:O-methyltransferase activity"/>
    <property type="evidence" value="ECO:0007669"/>
    <property type="project" value="InterPro"/>
</dbReference>
<evidence type="ECO:0000256" key="2">
    <source>
        <dbReference type="ARBA" id="ARBA00022679"/>
    </source>
</evidence>
<dbReference type="SUPFAM" id="SSF53335">
    <property type="entry name" value="S-adenosyl-L-methionine-dependent methyltransferases"/>
    <property type="match status" value="1"/>
</dbReference>
<keyword evidence="3" id="KW-0949">S-adenosyl-L-methionine</keyword>
<keyword evidence="1" id="KW-0489">Methyltransferase</keyword>
<evidence type="ECO:0000259" key="4">
    <source>
        <dbReference type="Pfam" id="PF00891"/>
    </source>
</evidence>
<dbReference type="CDD" id="cd02440">
    <property type="entry name" value="AdoMet_MTases"/>
    <property type="match status" value="1"/>
</dbReference>
<organism evidence="5 6">
    <name type="scientific">Trametes cubensis</name>
    <dbReference type="NCBI Taxonomy" id="1111947"/>
    <lineage>
        <taxon>Eukaryota</taxon>
        <taxon>Fungi</taxon>
        <taxon>Dikarya</taxon>
        <taxon>Basidiomycota</taxon>
        <taxon>Agaricomycotina</taxon>
        <taxon>Agaricomycetes</taxon>
        <taxon>Polyporales</taxon>
        <taxon>Polyporaceae</taxon>
        <taxon>Trametes</taxon>
    </lineage>
</organism>
<proteinExistence type="predicted"/>
<comment type="caution">
    <text evidence="5">The sequence shown here is derived from an EMBL/GenBank/DDBJ whole genome shotgun (WGS) entry which is preliminary data.</text>
</comment>
<protein>
    <recommendedName>
        <fullName evidence="4">O-methyltransferase C-terminal domain-containing protein</fullName>
    </recommendedName>
</protein>
<dbReference type="Proteomes" id="UP001215151">
    <property type="component" value="Unassembled WGS sequence"/>
</dbReference>
<gene>
    <name evidence="5" type="ORF">ONZ51_g6744</name>
</gene>
<dbReference type="PROSITE" id="PS51683">
    <property type="entry name" value="SAM_OMT_II"/>
    <property type="match status" value="1"/>
</dbReference>
<evidence type="ECO:0000313" key="6">
    <source>
        <dbReference type="Proteomes" id="UP001215151"/>
    </source>
</evidence>
<accession>A0AAD7TTN6</accession>
<dbReference type="GO" id="GO:0032259">
    <property type="term" value="P:methylation"/>
    <property type="evidence" value="ECO:0007669"/>
    <property type="project" value="UniProtKB-KW"/>
</dbReference>
<dbReference type="Gene3D" id="3.40.50.150">
    <property type="entry name" value="Vaccinia Virus protein VP39"/>
    <property type="match status" value="1"/>
</dbReference>
<dbReference type="InterPro" id="IPR016461">
    <property type="entry name" value="COMT-like"/>
</dbReference>
<dbReference type="EMBL" id="JAPEVG010000167">
    <property type="protein sequence ID" value="KAJ8475164.1"/>
    <property type="molecule type" value="Genomic_DNA"/>
</dbReference>
<sequence>MTFRAIRALHACIGSAIDELEHIYKQSGTPPSDFPAMDDPIFSQATAEQLVNDPAALVPIRHIVAACAQLSATVNRPFDSIIDAVLGGQLSACVRFMEAAHVVEILREAGPGGMQVDDIYQAIISLRPVNLVASPDTKNLTSERLVHILRVLATTHFLREVSPNVFANNRRSSVIDTGKALEELRRDPANKYTSTNGMAATVSHISDELSKSGMYLSEWLLPDVDYIDPSGHYGMFCKNNGRTHEVQQGIHHFAPLNIAYHTKLPYFDWLELPGHTHRLKRLEHSMTGTGAWEVKDELLRAFPWDKLGPDSLLVDVGGGIGSASIPIAQAHPHIRVIIEDRLPVIESAHAAWGSNHKALFQSGRVSWCTRDFFAPWFPFANDKVPDVFLLRLVLHDWPDEDALKILRELRPAAGPHTRLIIGDLLLMHACHNENGEALVGRDSPLLANLGAASLRPYLLDLTMTAILAGKERTMDEMATLLLSAGWKMTEVKRSPTSLWAYTIAVPV</sequence>
<evidence type="ECO:0000256" key="1">
    <source>
        <dbReference type="ARBA" id="ARBA00022603"/>
    </source>
</evidence>
<evidence type="ECO:0000313" key="5">
    <source>
        <dbReference type="EMBL" id="KAJ8475164.1"/>
    </source>
</evidence>
<dbReference type="InterPro" id="IPR029063">
    <property type="entry name" value="SAM-dependent_MTases_sf"/>
</dbReference>
<dbReference type="InterPro" id="IPR001077">
    <property type="entry name" value="COMT_C"/>
</dbReference>
<reference evidence="5" key="1">
    <citation type="submission" date="2022-11" db="EMBL/GenBank/DDBJ databases">
        <title>Genome Sequence of Cubamyces cubensis.</title>
        <authorList>
            <person name="Buettner E."/>
        </authorList>
    </citation>
    <scope>NUCLEOTIDE SEQUENCE</scope>
    <source>
        <strain evidence="5">MPL-01</strain>
    </source>
</reference>
<dbReference type="PANTHER" id="PTHR43712:SF2">
    <property type="entry name" value="O-METHYLTRANSFERASE CICE"/>
    <property type="match status" value="1"/>
</dbReference>
<dbReference type="AlphaFoldDB" id="A0AAD7TTN6"/>
<feature type="domain" description="O-methyltransferase C-terminal" evidence="4">
    <location>
        <begin position="296"/>
        <end position="486"/>
    </location>
</feature>
<keyword evidence="6" id="KW-1185">Reference proteome</keyword>
<dbReference type="Pfam" id="PF00891">
    <property type="entry name" value="Methyltransf_2"/>
    <property type="match status" value="1"/>
</dbReference>
<evidence type="ECO:0000256" key="3">
    <source>
        <dbReference type="ARBA" id="ARBA00022691"/>
    </source>
</evidence>